<gene>
    <name evidence="1" type="ORF">RDI58_007662</name>
</gene>
<keyword evidence="2" id="KW-1185">Reference proteome</keyword>
<proteinExistence type="predicted"/>
<name>A0AAN8TWS4_SOLBU</name>
<dbReference type="AlphaFoldDB" id="A0AAN8TWS4"/>
<dbReference type="EMBL" id="JBANQN010000003">
    <property type="protein sequence ID" value="KAK6794209.1"/>
    <property type="molecule type" value="Genomic_DNA"/>
</dbReference>
<evidence type="ECO:0000313" key="1">
    <source>
        <dbReference type="EMBL" id="KAK6794209.1"/>
    </source>
</evidence>
<organism evidence="1 2">
    <name type="scientific">Solanum bulbocastanum</name>
    <name type="common">Wild potato</name>
    <dbReference type="NCBI Taxonomy" id="147425"/>
    <lineage>
        <taxon>Eukaryota</taxon>
        <taxon>Viridiplantae</taxon>
        <taxon>Streptophyta</taxon>
        <taxon>Embryophyta</taxon>
        <taxon>Tracheophyta</taxon>
        <taxon>Spermatophyta</taxon>
        <taxon>Magnoliopsida</taxon>
        <taxon>eudicotyledons</taxon>
        <taxon>Gunneridae</taxon>
        <taxon>Pentapetalae</taxon>
        <taxon>asterids</taxon>
        <taxon>lamiids</taxon>
        <taxon>Solanales</taxon>
        <taxon>Solanaceae</taxon>
        <taxon>Solanoideae</taxon>
        <taxon>Solaneae</taxon>
        <taxon>Solanum</taxon>
    </lineage>
</organism>
<sequence length="108" mass="12620">MVLQRTSFSITNKRSLFVLLYNDIHQDLNPPLVQSISTLRELSLVAKSIDLTLMRLSCQHWEKKPNVHEVQLVDSLLCMVKALITMDREGTPNFRVKLRRNQFVINDR</sequence>
<reference evidence="1 2" key="1">
    <citation type="submission" date="2024-02" db="EMBL/GenBank/DDBJ databases">
        <title>de novo genome assembly of Solanum bulbocastanum strain 11H21.</title>
        <authorList>
            <person name="Hosaka A.J."/>
        </authorList>
    </citation>
    <scope>NUCLEOTIDE SEQUENCE [LARGE SCALE GENOMIC DNA]</scope>
    <source>
        <tissue evidence="1">Young leaves</tissue>
    </source>
</reference>
<dbReference type="Proteomes" id="UP001371456">
    <property type="component" value="Unassembled WGS sequence"/>
</dbReference>
<accession>A0AAN8TWS4</accession>
<protein>
    <submittedName>
        <fullName evidence="1">Uncharacterized protein</fullName>
    </submittedName>
</protein>
<comment type="caution">
    <text evidence="1">The sequence shown here is derived from an EMBL/GenBank/DDBJ whole genome shotgun (WGS) entry which is preliminary data.</text>
</comment>
<evidence type="ECO:0000313" key="2">
    <source>
        <dbReference type="Proteomes" id="UP001371456"/>
    </source>
</evidence>